<keyword evidence="2" id="KW-1133">Transmembrane helix</keyword>
<dbReference type="Proteomes" id="UP000182690">
    <property type="component" value="Unassembled WGS sequence"/>
</dbReference>
<dbReference type="AlphaFoldDB" id="A0A1H0ZZ06"/>
<accession>A0A1H0ZZ06</accession>
<dbReference type="RefSeq" id="WP_010157082.1">
    <property type="nucleotide sequence ID" value="NZ_FNKB01000001.1"/>
</dbReference>
<keyword evidence="2" id="KW-0472">Membrane</keyword>
<organism evidence="3 4">
    <name type="scientific">Leucobacter chromiiresistens</name>
    <dbReference type="NCBI Taxonomy" id="1079994"/>
    <lineage>
        <taxon>Bacteria</taxon>
        <taxon>Bacillati</taxon>
        <taxon>Actinomycetota</taxon>
        <taxon>Actinomycetes</taxon>
        <taxon>Micrococcales</taxon>
        <taxon>Microbacteriaceae</taxon>
        <taxon>Leucobacter</taxon>
    </lineage>
</organism>
<gene>
    <name evidence="3" type="ORF">SAMN04488565_2191</name>
</gene>
<proteinExistence type="predicted"/>
<evidence type="ECO:0000256" key="2">
    <source>
        <dbReference type="SAM" id="Phobius"/>
    </source>
</evidence>
<dbReference type="EMBL" id="FNKB01000001">
    <property type="protein sequence ID" value="SDQ32629.1"/>
    <property type="molecule type" value="Genomic_DNA"/>
</dbReference>
<feature type="region of interest" description="Disordered" evidence="1">
    <location>
        <begin position="42"/>
        <end position="85"/>
    </location>
</feature>
<keyword evidence="2" id="KW-0812">Transmembrane</keyword>
<dbReference type="OrthoDB" id="4993231at2"/>
<evidence type="ECO:0000313" key="4">
    <source>
        <dbReference type="Proteomes" id="UP000182690"/>
    </source>
</evidence>
<protein>
    <submittedName>
        <fullName evidence="3">Uncharacterized protein</fullName>
    </submittedName>
</protein>
<feature type="transmembrane region" description="Helical" evidence="2">
    <location>
        <begin position="15"/>
        <end position="36"/>
    </location>
</feature>
<name>A0A1H0ZZ06_9MICO</name>
<sequence>MSKLQSIWKKWKPRLIAAGAVGFAIAVVAVLVAVIVGPGETAKQEETPQADGDSAVVDGGTSPEEREKEAEPAGELAPAPKLGKDGMVEMEVTTDPRVAAASAAQVLMSVDTTKVEWVEDFREETLARVMRPSPDYVGPGDGFQVKEFGGDTLSGDELIDRAPQMLATEEYSPDGYWWLLGGNQSFGGFASYGAKLTSRAIEVYDQEEMDVYSGGAYWTEPSDQITVDIDPEASFELYWVRVETETDAGEGTSTQRYPVALSVYCDPPAKGGVCGVTGLMTGYPDGWKTSY</sequence>
<dbReference type="STRING" id="1079994.SAMN04488565_2191"/>
<evidence type="ECO:0000256" key="1">
    <source>
        <dbReference type="SAM" id="MobiDB-lite"/>
    </source>
</evidence>
<evidence type="ECO:0000313" key="3">
    <source>
        <dbReference type="EMBL" id="SDQ32629.1"/>
    </source>
</evidence>
<reference evidence="3 4" key="1">
    <citation type="submission" date="2016-10" db="EMBL/GenBank/DDBJ databases">
        <authorList>
            <person name="de Groot N.N."/>
        </authorList>
    </citation>
    <scope>NUCLEOTIDE SEQUENCE [LARGE SCALE GENOMIC DNA]</scope>
    <source>
        <strain evidence="3 4">DSM 22788</strain>
    </source>
</reference>